<dbReference type="EMBL" id="JAYKXP010000008">
    <property type="protein sequence ID" value="KAK7054681.1"/>
    <property type="molecule type" value="Genomic_DNA"/>
</dbReference>
<proteinExistence type="predicted"/>
<dbReference type="AlphaFoldDB" id="A0AAW0DUK3"/>
<dbReference type="SUPFAM" id="SSF110857">
    <property type="entry name" value="Gamma-glutamyl cyclotransferase-like"/>
    <property type="match status" value="1"/>
</dbReference>
<dbReference type="CDD" id="cd06661">
    <property type="entry name" value="GGCT_like"/>
    <property type="match status" value="1"/>
</dbReference>
<evidence type="ECO:0000313" key="5">
    <source>
        <dbReference type="EMBL" id="KAK7054681.1"/>
    </source>
</evidence>
<gene>
    <name evidence="5" type="ORF">VNI00_003144</name>
</gene>
<evidence type="ECO:0000256" key="1">
    <source>
        <dbReference type="ARBA" id="ARBA00012346"/>
    </source>
</evidence>
<keyword evidence="6" id="KW-1185">Reference proteome</keyword>
<dbReference type="GO" id="GO:0003839">
    <property type="term" value="F:gamma-glutamylcyclotransferase activity"/>
    <property type="evidence" value="ECO:0007669"/>
    <property type="project" value="UniProtKB-EC"/>
</dbReference>
<accession>A0AAW0DUK3</accession>
<protein>
    <recommendedName>
        <fullName evidence="1">gamma-glutamylcyclotransferase</fullName>
        <ecNumber evidence="1">4.3.2.9</ecNumber>
    </recommendedName>
</protein>
<dbReference type="Proteomes" id="UP001383192">
    <property type="component" value="Unassembled WGS sequence"/>
</dbReference>
<dbReference type="InterPro" id="IPR013024">
    <property type="entry name" value="GGCT-like"/>
</dbReference>
<feature type="domain" description="Gamma-glutamylcyclotransferase AIG2-like" evidence="4">
    <location>
        <begin position="12"/>
        <end position="111"/>
    </location>
</feature>
<evidence type="ECO:0000259" key="4">
    <source>
        <dbReference type="Pfam" id="PF06094"/>
    </source>
</evidence>
<dbReference type="Gene3D" id="3.10.490.10">
    <property type="entry name" value="Gamma-glutamyl cyclotransferase-like"/>
    <property type="match status" value="1"/>
</dbReference>
<comment type="caution">
    <text evidence="5">The sequence shown here is derived from an EMBL/GenBank/DDBJ whole genome shotgun (WGS) entry which is preliminary data.</text>
</comment>
<dbReference type="PANTHER" id="PTHR12935">
    <property type="entry name" value="GAMMA-GLUTAMYLCYCLOTRANSFERASE"/>
    <property type="match status" value="1"/>
</dbReference>
<dbReference type="PANTHER" id="PTHR12935:SF0">
    <property type="entry name" value="GAMMA-GLUTAMYLCYCLOTRANSFERASE"/>
    <property type="match status" value="1"/>
</dbReference>
<dbReference type="EC" id="4.3.2.9" evidence="1"/>
<dbReference type="InterPro" id="IPR017939">
    <property type="entry name" value="G-Glutamylcylcotransferase"/>
</dbReference>
<organism evidence="5 6">
    <name type="scientific">Paramarasmius palmivorus</name>
    <dbReference type="NCBI Taxonomy" id="297713"/>
    <lineage>
        <taxon>Eukaryota</taxon>
        <taxon>Fungi</taxon>
        <taxon>Dikarya</taxon>
        <taxon>Basidiomycota</taxon>
        <taxon>Agaricomycotina</taxon>
        <taxon>Agaricomycetes</taxon>
        <taxon>Agaricomycetidae</taxon>
        <taxon>Agaricales</taxon>
        <taxon>Marasmiineae</taxon>
        <taxon>Marasmiaceae</taxon>
        <taxon>Paramarasmius</taxon>
    </lineage>
</organism>
<evidence type="ECO:0000256" key="3">
    <source>
        <dbReference type="PIRSR" id="PIRSR617939-1"/>
    </source>
</evidence>
<reference evidence="5 6" key="1">
    <citation type="submission" date="2024-01" db="EMBL/GenBank/DDBJ databases">
        <title>A draft genome for a cacao thread blight-causing isolate of Paramarasmius palmivorus.</title>
        <authorList>
            <person name="Baruah I.K."/>
            <person name="Bukari Y."/>
            <person name="Amoako-Attah I."/>
            <person name="Meinhardt L.W."/>
            <person name="Bailey B.A."/>
            <person name="Cohen S.P."/>
        </authorList>
    </citation>
    <scope>NUCLEOTIDE SEQUENCE [LARGE SCALE GENOMIC DNA]</scope>
    <source>
        <strain evidence="5 6">GH-12</strain>
    </source>
</reference>
<dbReference type="Pfam" id="PF06094">
    <property type="entry name" value="GGACT"/>
    <property type="match status" value="1"/>
</dbReference>
<evidence type="ECO:0000313" key="6">
    <source>
        <dbReference type="Proteomes" id="UP001383192"/>
    </source>
</evidence>
<feature type="active site" description="Proton acceptor" evidence="3">
    <location>
        <position position="80"/>
    </location>
</feature>
<keyword evidence="2" id="KW-0456">Lyase</keyword>
<name>A0AAW0DUK3_9AGAR</name>
<dbReference type="InterPro" id="IPR009288">
    <property type="entry name" value="AIG2-like_dom"/>
</dbReference>
<evidence type="ECO:0000256" key="2">
    <source>
        <dbReference type="ARBA" id="ARBA00023239"/>
    </source>
</evidence>
<sequence length="169" mass="19535">MGSQAKPLTLTFSYGSNLWIDQMKRRCPEHRLVGVAKLEKWRWFIIVRGYANVVPSENDHVFGFVYEINAKDEKTLDRYEGVPKCYSKLTLPVELVKNIDPAGAPTYVKDGKQMLDVMVYVDEENLTDGKIREEYIYRMNQAISDAVREGVPQEYVDKYLRPFIGTSET</sequence>
<dbReference type="InterPro" id="IPR036568">
    <property type="entry name" value="GGCT-like_sf"/>
</dbReference>